<feature type="transmembrane region" description="Helical" evidence="1">
    <location>
        <begin position="29"/>
        <end position="47"/>
    </location>
</feature>
<keyword evidence="1" id="KW-0472">Membrane</keyword>
<evidence type="ECO:0000313" key="3">
    <source>
        <dbReference type="Proteomes" id="UP000188929"/>
    </source>
</evidence>
<evidence type="ECO:0008006" key="4">
    <source>
        <dbReference type="Google" id="ProtNLM"/>
    </source>
</evidence>
<gene>
    <name evidence="2" type="ORF">BL253_23010</name>
</gene>
<keyword evidence="3" id="KW-1185">Reference proteome</keyword>
<dbReference type="STRING" id="1834516.BL253_23010"/>
<accession>A0A1V2I782</accession>
<proteinExistence type="predicted"/>
<feature type="transmembrane region" description="Helical" evidence="1">
    <location>
        <begin position="59"/>
        <end position="79"/>
    </location>
</feature>
<reference evidence="3" key="1">
    <citation type="submission" date="2016-10" db="EMBL/GenBank/DDBJ databases">
        <title>Frankia sp. NRRL B-16386 Genome sequencing.</title>
        <authorList>
            <person name="Ghodhbane-Gtari F."/>
            <person name="Swanson E."/>
            <person name="Gueddou A."/>
            <person name="Hezbri K."/>
            <person name="Ktari K."/>
            <person name="Nouioui I."/>
            <person name="Morris K."/>
            <person name="Simpson S."/>
            <person name="Abebe-Akele F."/>
            <person name="Thomas K."/>
            <person name="Gtari M."/>
            <person name="Tisa L.S."/>
        </authorList>
    </citation>
    <scope>NUCLEOTIDE SEQUENCE [LARGE SCALE GENOMIC DNA]</scope>
    <source>
        <strain evidence="3">NRRL B-16386</strain>
    </source>
</reference>
<comment type="caution">
    <text evidence="2">The sequence shown here is derived from an EMBL/GenBank/DDBJ whole genome shotgun (WGS) entry which is preliminary data.</text>
</comment>
<keyword evidence="1" id="KW-1133">Transmembrane helix</keyword>
<sequence length="127" mass="13500">MLVAVYAVFAVAATSRALVQIITKFHEAPVAYLLSALAGVVYILATIGLTRSSAVGRRLATAACATELVGVLTVGTLSVVDRDLFPDEAVWSVYGQGYFFLPVVLPALGLWWLRRTARPTPPAGRPA</sequence>
<dbReference type="AlphaFoldDB" id="A0A1V2I782"/>
<keyword evidence="1" id="KW-0812">Transmembrane</keyword>
<evidence type="ECO:0000313" key="2">
    <source>
        <dbReference type="EMBL" id="ONH27176.1"/>
    </source>
</evidence>
<protein>
    <recommendedName>
        <fullName evidence="4">Integral membrane protein</fullName>
    </recommendedName>
</protein>
<evidence type="ECO:0000256" key="1">
    <source>
        <dbReference type="SAM" id="Phobius"/>
    </source>
</evidence>
<name>A0A1V2I782_9ACTN</name>
<dbReference type="EMBL" id="MOMC01000047">
    <property type="protein sequence ID" value="ONH27176.1"/>
    <property type="molecule type" value="Genomic_DNA"/>
</dbReference>
<dbReference type="Proteomes" id="UP000188929">
    <property type="component" value="Unassembled WGS sequence"/>
</dbReference>
<feature type="transmembrane region" description="Helical" evidence="1">
    <location>
        <begin position="91"/>
        <end position="113"/>
    </location>
</feature>
<organism evidence="2 3">
    <name type="scientific">Pseudofrankia asymbiotica</name>
    <dbReference type="NCBI Taxonomy" id="1834516"/>
    <lineage>
        <taxon>Bacteria</taxon>
        <taxon>Bacillati</taxon>
        <taxon>Actinomycetota</taxon>
        <taxon>Actinomycetes</taxon>
        <taxon>Frankiales</taxon>
        <taxon>Frankiaceae</taxon>
        <taxon>Pseudofrankia</taxon>
    </lineage>
</organism>